<gene>
    <name evidence="11" type="ORF">RHOBADRAFT_55142</name>
</gene>
<dbReference type="CDD" id="cd06186">
    <property type="entry name" value="NOX_Duox_like_FAD_NADP"/>
    <property type="match status" value="1"/>
</dbReference>
<dbReference type="InterPro" id="IPR039261">
    <property type="entry name" value="FNR_nucleotide-bd"/>
</dbReference>
<dbReference type="EMBL" id="KQ474083">
    <property type="protein sequence ID" value="KPV73390.1"/>
    <property type="molecule type" value="Genomic_DNA"/>
</dbReference>
<feature type="region of interest" description="Disordered" evidence="8">
    <location>
        <begin position="435"/>
        <end position="459"/>
    </location>
</feature>
<feature type="compositionally biased region" description="Polar residues" evidence="8">
    <location>
        <begin position="443"/>
        <end position="459"/>
    </location>
</feature>
<evidence type="ECO:0000256" key="9">
    <source>
        <dbReference type="SAM" id="Phobius"/>
    </source>
</evidence>
<comment type="subcellular location">
    <subcellularLocation>
        <location evidence="1">Membrane</location>
        <topology evidence="1">Multi-pass membrane protein</topology>
    </subcellularLocation>
</comment>
<accession>A0A0P9EW05</accession>
<name>A0A0P9EW05_RHOGW</name>
<evidence type="ECO:0000259" key="10">
    <source>
        <dbReference type="PROSITE" id="PS51384"/>
    </source>
</evidence>
<dbReference type="OrthoDB" id="2538083at2759"/>
<dbReference type="SFLD" id="SFLDG01168">
    <property type="entry name" value="Ferric_reductase_subgroup_(FRE"/>
    <property type="match status" value="1"/>
</dbReference>
<feature type="transmembrane region" description="Helical" evidence="9">
    <location>
        <begin position="68"/>
        <end position="86"/>
    </location>
</feature>
<evidence type="ECO:0000313" key="11">
    <source>
        <dbReference type="EMBL" id="KPV73390.1"/>
    </source>
</evidence>
<keyword evidence="2" id="KW-0813">Transport</keyword>
<dbReference type="RefSeq" id="XP_018269439.1">
    <property type="nucleotide sequence ID" value="XM_018417688.1"/>
</dbReference>
<evidence type="ECO:0000256" key="4">
    <source>
        <dbReference type="ARBA" id="ARBA00022989"/>
    </source>
</evidence>
<dbReference type="PANTHER" id="PTHR32361">
    <property type="entry name" value="FERRIC/CUPRIC REDUCTASE TRANSMEMBRANE COMPONENT"/>
    <property type="match status" value="1"/>
</dbReference>
<evidence type="ECO:0000256" key="3">
    <source>
        <dbReference type="ARBA" id="ARBA00022692"/>
    </source>
</evidence>
<dbReference type="GO" id="GO:0005886">
    <property type="term" value="C:plasma membrane"/>
    <property type="evidence" value="ECO:0007669"/>
    <property type="project" value="TreeGrafter"/>
</dbReference>
<evidence type="ECO:0000256" key="8">
    <source>
        <dbReference type="SAM" id="MobiDB-lite"/>
    </source>
</evidence>
<feature type="transmembrane region" description="Helical" evidence="9">
    <location>
        <begin position="146"/>
        <end position="165"/>
    </location>
</feature>
<dbReference type="PROSITE" id="PS51384">
    <property type="entry name" value="FAD_FR"/>
    <property type="match status" value="1"/>
</dbReference>
<evidence type="ECO:0000313" key="12">
    <source>
        <dbReference type="Proteomes" id="UP000053890"/>
    </source>
</evidence>
<evidence type="ECO:0000256" key="6">
    <source>
        <dbReference type="ARBA" id="ARBA00023136"/>
    </source>
</evidence>
<evidence type="ECO:0000256" key="1">
    <source>
        <dbReference type="ARBA" id="ARBA00004141"/>
    </source>
</evidence>
<keyword evidence="4 9" id="KW-1133">Transmembrane helix</keyword>
<protein>
    <recommendedName>
        <fullName evidence="10">FAD-binding FR-type domain-containing protein</fullName>
    </recommendedName>
</protein>
<keyword evidence="7" id="KW-0325">Glycoprotein</keyword>
<keyword evidence="3 9" id="KW-0812">Transmembrane</keyword>
<evidence type="ECO:0000256" key="2">
    <source>
        <dbReference type="ARBA" id="ARBA00022448"/>
    </source>
</evidence>
<feature type="transmembrane region" description="Helical" evidence="9">
    <location>
        <begin position="295"/>
        <end position="318"/>
    </location>
</feature>
<dbReference type="AlphaFoldDB" id="A0A0P9EW05"/>
<dbReference type="GO" id="GO:0006826">
    <property type="term" value="P:iron ion transport"/>
    <property type="evidence" value="ECO:0007669"/>
    <property type="project" value="TreeGrafter"/>
</dbReference>
<dbReference type="Pfam" id="PF01794">
    <property type="entry name" value="Ferric_reduct"/>
    <property type="match status" value="1"/>
</dbReference>
<dbReference type="GeneID" id="28978136"/>
<dbReference type="InterPro" id="IPR017927">
    <property type="entry name" value="FAD-bd_FR_type"/>
</dbReference>
<dbReference type="InterPro" id="IPR013130">
    <property type="entry name" value="Fe3_Rdtase_TM_dom"/>
</dbReference>
<reference evidence="11 12" key="1">
    <citation type="journal article" date="2015" name="Front. Microbiol.">
        <title>Genome sequence of the plant growth promoting endophytic yeast Rhodotorula graminis WP1.</title>
        <authorList>
            <person name="Firrincieli A."/>
            <person name="Otillar R."/>
            <person name="Salamov A."/>
            <person name="Schmutz J."/>
            <person name="Khan Z."/>
            <person name="Redman R.S."/>
            <person name="Fleck N.D."/>
            <person name="Lindquist E."/>
            <person name="Grigoriev I.V."/>
            <person name="Doty S.L."/>
        </authorList>
    </citation>
    <scope>NUCLEOTIDE SEQUENCE [LARGE SCALE GENOMIC DNA]</scope>
    <source>
        <strain evidence="11 12">WP1</strain>
    </source>
</reference>
<dbReference type="GO" id="GO:0015677">
    <property type="term" value="P:copper ion import"/>
    <property type="evidence" value="ECO:0007669"/>
    <property type="project" value="TreeGrafter"/>
</dbReference>
<keyword evidence="5" id="KW-0406">Ion transport</keyword>
<dbReference type="InterPro" id="IPR051410">
    <property type="entry name" value="Ferric/Cupric_Reductase"/>
</dbReference>
<evidence type="ECO:0000256" key="5">
    <source>
        <dbReference type="ARBA" id="ARBA00023065"/>
    </source>
</evidence>
<feature type="domain" description="FAD-binding FR-type" evidence="10">
    <location>
        <begin position="357"/>
        <end position="564"/>
    </location>
</feature>
<dbReference type="SUPFAM" id="SSF52343">
    <property type="entry name" value="Ferredoxin reductase-like, C-terminal NADP-linked domain"/>
    <property type="match status" value="1"/>
</dbReference>
<dbReference type="GO" id="GO:0000293">
    <property type="term" value="F:ferric-chelate reductase activity"/>
    <property type="evidence" value="ECO:0007669"/>
    <property type="project" value="TreeGrafter"/>
</dbReference>
<organism evidence="11 12">
    <name type="scientific">Rhodotorula graminis (strain WP1)</name>
    <dbReference type="NCBI Taxonomy" id="578459"/>
    <lineage>
        <taxon>Eukaryota</taxon>
        <taxon>Fungi</taxon>
        <taxon>Dikarya</taxon>
        <taxon>Basidiomycota</taxon>
        <taxon>Pucciniomycotina</taxon>
        <taxon>Microbotryomycetes</taxon>
        <taxon>Sporidiobolales</taxon>
        <taxon>Sporidiobolaceae</taxon>
        <taxon>Rhodotorula</taxon>
    </lineage>
</organism>
<dbReference type="GO" id="GO:0006879">
    <property type="term" value="P:intracellular iron ion homeostasis"/>
    <property type="evidence" value="ECO:0007669"/>
    <property type="project" value="TreeGrafter"/>
</dbReference>
<evidence type="ECO:0000256" key="7">
    <source>
        <dbReference type="ARBA" id="ARBA00023180"/>
    </source>
</evidence>
<keyword evidence="12" id="KW-1185">Reference proteome</keyword>
<dbReference type="STRING" id="578459.A0A0P9EW05"/>
<dbReference type="SFLD" id="SFLDS00052">
    <property type="entry name" value="Ferric_Reductase_Domain"/>
    <property type="match status" value="1"/>
</dbReference>
<keyword evidence="6 9" id="KW-0472">Membrane</keyword>
<dbReference type="Proteomes" id="UP000053890">
    <property type="component" value="Unassembled WGS sequence"/>
</dbReference>
<proteinExistence type="predicted"/>
<feature type="transmembrane region" description="Helical" evidence="9">
    <location>
        <begin position="264"/>
        <end position="283"/>
    </location>
</feature>
<dbReference type="Gene3D" id="3.40.50.80">
    <property type="entry name" value="Nucleotide-binding domain of ferredoxin-NADP reductase (FNR) module"/>
    <property type="match status" value="1"/>
</dbReference>
<dbReference type="PANTHER" id="PTHR32361:SF9">
    <property type="entry name" value="FERRIC REDUCTASE TRANSMEMBRANE COMPONENT 3-RELATED"/>
    <property type="match status" value="1"/>
</dbReference>
<sequence>MPLGPARPEPWPSTVEEALALPASWHVNERFLRALASGPDPEHNALMVQSYIAFLWNSFSTARWANTFLWKCVAAVALVGLARRLITPASIRQLPRPLRRAHTSFVKHYSLAPLAGSTALAARPVLSKSSWSAWTTVQVPLRPQAVLVAAYVVANIVVVFSGYDIPIPNGFYSEKDGHLAPFIRHASDRTGVLALGSTPLVFLLAARNSPITWTAGVDFGSLQLFHRWIARVTYANAAMHVLGYSYIHLEAHDWSVWALVERKYLVLGWLAFIGGWVLCFGAVRRVRQRAYEFFLIMHIIAAIMWLVGAFFHVFLLGARGASHLQPCYLALALWGFDRGARRALVLWYNTGLGRAVRRTRRPTASSREPVAAEGLLLGGSTDFVRLRIQPKSPWSSSRGGPGSFVYVSCFSAGHRLWESHPFSIAWPLGVPEHLDDDLDDDSGPSTPSSCASGSMQGKSTRLDTLSLAAGRARVDAPVALPRSDPFDEQASPEGFELLVKRYSGFTQSLVDSLSLPLSAIPSSADDEPLVLAEPDDDVALPEPSRRRAPLRIVVEGPYGAANSSHPCATARQALFVAGGTGVAMVTSQLADLGLKVLQQSGETVCERVTVVWSVRESNTVALLVPYLYRLYRLFYASPSFRQRRLDSTRRDPHLPSSFVHLHIYVTSTSSCPSPPLASLDSLDLPSSFLRLIVHDDGRRPDIGAHVDALAPQDEDDPDELLVVSCGPAALCDATREAVRSRLGRWEACRLMHSEEAVVW</sequence>